<dbReference type="PANTHER" id="PTHR11661:SF1">
    <property type="entry name" value="LARGE RIBOSOMAL SUBUNIT PROTEIN UL11M"/>
    <property type="match status" value="1"/>
</dbReference>
<dbReference type="InterPro" id="IPR000911">
    <property type="entry name" value="Ribosomal_uL11"/>
</dbReference>
<keyword evidence="2 7" id="KW-0488">Methylation</keyword>
<dbReference type="HAMAP" id="MF_00736">
    <property type="entry name" value="Ribosomal_uL11"/>
    <property type="match status" value="1"/>
</dbReference>
<dbReference type="GO" id="GO:0006412">
    <property type="term" value="P:translation"/>
    <property type="evidence" value="ECO:0007669"/>
    <property type="project" value="UniProtKB-UniRule"/>
</dbReference>
<organism evidence="12 13">
    <name type="scientific">candidate division WWE3 bacterium</name>
    <dbReference type="NCBI Taxonomy" id="2053526"/>
    <lineage>
        <taxon>Bacteria</taxon>
        <taxon>Katanobacteria</taxon>
    </lineage>
</organism>
<dbReference type="GO" id="GO:0003735">
    <property type="term" value="F:structural constituent of ribosome"/>
    <property type="evidence" value="ECO:0007669"/>
    <property type="project" value="InterPro"/>
</dbReference>
<evidence type="ECO:0000256" key="3">
    <source>
        <dbReference type="ARBA" id="ARBA00022730"/>
    </source>
</evidence>
<dbReference type="Pfam" id="PF03946">
    <property type="entry name" value="Ribosomal_L11_N"/>
    <property type="match status" value="1"/>
</dbReference>
<evidence type="ECO:0000256" key="2">
    <source>
        <dbReference type="ARBA" id="ARBA00022481"/>
    </source>
</evidence>
<evidence type="ECO:0000259" key="11">
    <source>
        <dbReference type="Pfam" id="PF03946"/>
    </source>
</evidence>
<comment type="PTM">
    <text evidence="7 9">One or more lysine residues are methylated.</text>
</comment>
<keyword evidence="3 7" id="KW-0699">rRNA-binding</keyword>
<protein>
    <recommendedName>
        <fullName evidence="7">Large ribosomal subunit protein uL11</fullName>
    </recommendedName>
</protein>
<sequence>MAKKVKTVVKMNLQAGAANPGPPLGPALAQHKVNLMEFVNQYNERTKDQRGETLPAEITIFEDGSFTFVIKSPPTAALLLKAIGKDSGSGEPNKKKVGKVTQAQLEEIAQVKMEDLNANDIKAAAKIVAGTARSMGIEVVQ</sequence>
<evidence type="ECO:0000256" key="5">
    <source>
        <dbReference type="ARBA" id="ARBA00022980"/>
    </source>
</evidence>
<keyword evidence="4 7" id="KW-0694">RNA-binding</keyword>
<evidence type="ECO:0000256" key="7">
    <source>
        <dbReference type="HAMAP-Rule" id="MF_00736"/>
    </source>
</evidence>
<proteinExistence type="inferred from homology"/>
<name>A0A955LWC3_UNCKA</name>
<dbReference type="CDD" id="cd00349">
    <property type="entry name" value="Ribosomal_L11"/>
    <property type="match status" value="1"/>
</dbReference>
<dbReference type="InterPro" id="IPR036769">
    <property type="entry name" value="Ribosomal_uL11_C_sf"/>
</dbReference>
<dbReference type="Proteomes" id="UP000699691">
    <property type="component" value="Unassembled WGS sequence"/>
</dbReference>
<keyword evidence="6 7" id="KW-0687">Ribonucleoprotein</keyword>
<reference evidence="12" key="2">
    <citation type="journal article" date="2021" name="Microbiome">
        <title>Successional dynamics and alternative stable states in a saline activated sludge microbial community over 9 years.</title>
        <authorList>
            <person name="Wang Y."/>
            <person name="Ye J."/>
            <person name="Ju F."/>
            <person name="Liu L."/>
            <person name="Boyd J.A."/>
            <person name="Deng Y."/>
            <person name="Parks D.H."/>
            <person name="Jiang X."/>
            <person name="Yin X."/>
            <person name="Woodcroft B.J."/>
            <person name="Tyson G.W."/>
            <person name="Hugenholtz P."/>
            <person name="Polz M.F."/>
            <person name="Zhang T."/>
        </authorList>
    </citation>
    <scope>NUCLEOTIDE SEQUENCE</scope>
    <source>
        <strain evidence="12">HKST-UBA02</strain>
    </source>
</reference>
<evidence type="ECO:0000313" key="13">
    <source>
        <dbReference type="Proteomes" id="UP000699691"/>
    </source>
</evidence>
<dbReference type="Gene3D" id="1.10.10.250">
    <property type="entry name" value="Ribosomal protein L11, C-terminal domain"/>
    <property type="match status" value="1"/>
</dbReference>
<dbReference type="InterPro" id="IPR036796">
    <property type="entry name" value="Ribosomal_uL11_N_sf"/>
</dbReference>
<evidence type="ECO:0000256" key="9">
    <source>
        <dbReference type="RuleBase" id="RU003979"/>
    </source>
</evidence>
<dbReference type="InterPro" id="IPR020784">
    <property type="entry name" value="Ribosomal_uL11_N"/>
</dbReference>
<evidence type="ECO:0000259" key="10">
    <source>
        <dbReference type="Pfam" id="PF00298"/>
    </source>
</evidence>
<keyword evidence="5 7" id="KW-0689">Ribosomal protein</keyword>
<dbReference type="SMART" id="SM00649">
    <property type="entry name" value="RL11"/>
    <property type="match status" value="1"/>
</dbReference>
<evidence type="ECO:0000256" key="8">
    <source>
        <dbReference type="RuleBase" id="RU003978"/>
    </source>
</evidence>
<dbReference type="InterPro" id="IPR020783">
    <property type="entry name" value="Ribosomal_uL11_C"/>
</dbReference>
<dbReference type="PANTHER" id="PTHR11661">
    <property type="entry name" value="60S RIBOSOMAL PROTEIN L12"/>
    <property type="match status" value="1"/>
</dbReference>
<dbReference type="InterPro" id="IPR006519">
    <property type="entry name" value="Ribosomal_uL11_bac-typ"/>
</dbReference>
<feature type="domain" description="Large ribosomal subunit protein uL11 C-terminal" evidence="10">
    <location>
        <begin position="71"/>
        <end position="139"/>
    </location>
</feature>
<evidence type="ECO:0000256" key="6">
    <source>
        <dbReference type="ARBA" id="ARBA00023274"/>
    </source>
</evidence>
<comment type="caution">
    <text evidence="12">The sequence shown here is derived from an EMBL/GenBank/DDBJ whole genome shotgun (WGS) entry which is preliminary data.</text>
</comment>
<comment type="function">
    <text evidence="7 9">Forms part of the ribosomal stalk which helps the ribosome interact with GTP-bound translation factors.</text>
</comment>
<reference evidence="12" key="1">
    <citation type="submission" date="2020-04" db="EMBL/GenBank/DDBJ databases">
        <authorList>
            <person name="Zhang T."/>
        </authorList>
    </citation>
    <scope>NUCLEOTIDE SEQUENCE</scope>
    <source>
        <strain evidence="12">HKST-UBA02</strain>
    </source>
</reference>
<dbReference type="GO" id="GO:0022625">
    <property type="term" value="C:cytosolic large ribosomal subunit"/>
    <property type="evidence" value="ECO:0007669"/>
    <property type="project" value="TreeGrafter"/>
</dbReference>
<comment type="subunit">
    <text evidence="7">Part of the ribosomal stalk of the 50S ribosomal subunit. Interacts with L10 and the large rRNA to form the base of the stalk. L10 forms an elongated spine to which L12 dimers bind in a sequential fashion forming a multimeric L10(L12)X complex.</text>
</comment>
<evidence type="ECO:0000313" key="12">
    <source>
        <dbReference type="EMBL" id="MCA9397800.1"/>
    </source>
</evidence>
<evidence type="ECO:0000256" key="1">
    <source>
        <dbReference type="ARBA" id="ARBA00010537"/>
    </source>
</evidence>
<gene>
    <name evidence="7 12" type="primary">rplK</name>
    <name evidence="12" type="ORF">KC573_03140</name>
</gene>
<dbReference type="Pfam" id="PF00298">
    <property type="entry name" value="Ribosomal_L11"/>
    <property type="match status" value="1"/>
</dbReference>
<dbReference type="NCBIfam" id="TIGR01632">
    <property type="entry name" value="L11_bact"/>
    <property type="match status" value="1"/>
</dbReference>
<dbReference type="SUPFAM" id="SSF54747">
    <property type="entry name" value="Ribosomal L11/L12e N-terminal domain"/>
    <property type="match status" value="1"/>
</dbReference>
<dbReference type="FunFam" id="1.10.10.250:FF:000001">
    <property type="entry name" value="50S ribosomal protein L11"/>
    <property type="match status" value="1"/>
</dbReference>
<accession>A0A955LWC3</accession>
<dbReference type="GO" id="GO:0070180">
    <property type="term" value="F:large ribosomal subunit rRNA binding"/>
    <property type="evidence" value="ECO:0007669"/>
    <property type="project" value="UniProtKB-UniRule"/>
</dbReference>
<feature type="domain" description="Large ribosomal subunit protein uL11 N-terminal" evidence="11">
    <location>
        <begin position="9"/>
        <end position="66"/>
    </location>
</feature>
<dbReference type="EMBL" id="JAGQKY010000148">
    <property type="protein sequence ID" value="MCA9397800.1"/>
    <property type="molecule type" value="Genomic_DNA"/>
</dbReference>
<dbReference type="SUPFAM" id="SSF46906">
    <property type="entry name" value="Ribosomal protein L11, C-terminal domain"/>
    <property type="match status" value="1"/>
</dbReference>
<dbReference type="Gene3D" id="3.30.1550.10">
    <property type="entry name" value="Ribosomal protein L11/L12, N-terminal domain"/>
    <property type="match status" value="1"/>
</dbReference>
<evidence type="ECO:0000256" key="4">
    <source>
        <dbReference type="ARBA" id="ARBA00022884"/>
    </source>
</evidence>
<dbReference type="AlphaFoldDB" id="A0A955LWC3"/>
<comment type="similarity">
    <text evidence="1 7 8">Belongs to the universal ribosomal protein uL11 family.</text>
</comment>